<feature type="binding site" evidence="1">
    <location>
        <position position="208"/>
    </location>
    <ligand>
        <name>Mn(2+)</name>
        <dbReference type="ChEBI" id="CHEBI:29035"/>
        <label>2</label>
    </ligand>
</feature>
<proteinExistence type="predicted"/>
<feature type="binding site" evidence="1">
    <location>
        <position position="408"/>
    </location>
    <ligand>
        <name>Mn(2+)</name>
        <dbReference type="ChEBI" id="CHEBI:29035"/>
        <label>2</label>
    </ligand>
</feature>
<reference evidence="3" key="3">
    <citation type="journal article" date="2021" name="PeerJ">
        <title>Extensive microbial diversity within the chicken gut microbiome revealed by metagenomics and culture.</title>
        <authorList>
            <person name="Gilroy R."/>
            <person name="Ravi A."/>
            <person name="Getino M."/>
            <person name="Pursley I."/>
            <person name="Horton D.L."/>
            <person name="Alikhan N.F."/>
            <person name="Baker D."/>
            <person name="Gharbi K."/>
            <person name="Hall N."/>
            <person name="Watson M."/>
            <person name="Adriaenssens E.M."/>
            <person name="Foster-Nyarko E."/>
            <person name="Jarju S."/>
            <person name="Secka A."/>
            <person name="Antonio M."/>
            <person name="Oren A."/>
            <person name="Chaudhuri R.R."/>
            <person name="La Ragione R."/>
            <person name="Hildebrand F."/>
            <person name="Pallen M.J."/>
        </authorList>
    </citation>
    <scope>NUCLEOTIDE SEQUENCE</scope>
    <source>
        <strain evidence="3">CHK193-16274</strain>
    </source>
</reference>
<reference evidence="3" key="4">
    <citation type="submission" date="2021-09" db="EMBL/GenBank/DDBJ databases">
        <authorList>
            <person name="Gilroy R."/>
        </authorList>
    </citation>
    <scope>NUCLEOTIDE SEQUENCE</scope>
    <source>
        <strain evidence="3">CHK193-16274</strain>
    </source>
</reference>
<reference evidence="5" key="1">
    <citation type="submission" date="2017-04" db="EMBL/GenBank/DDBJ databases">
        <title>Function of individual gut microbiota members based on whole genome sequencing of pure cultures obtained from chicken caecum.</title>
        <authorList>
            <person name="Medvecky M."/>
            <person name="Cejkova D."/>
            <person name="Polansky O."/>
            <person name="Karasova D."/>
            <person name="Kubasova T."/>
            <person name="Cizek A."/>
            <person name="Rychlik I."/>
        </authorList>
    </citation>
    <scope>NUCLEOTIDE SEQUENCE [LARGE SCALE GENOMIC DNA]</scope>
    <source>
        <strain evidence="5">An149</strain>
    </source>
</reference>
<comment type="cofactor">
    <cofactor evidence="1">
        <name>Mn(2+)</name>
        <dbReference type="ChEBI" id="CHEBI:29035"/>
    </cofactor>
    <text evidence="1">The Mn(2+) ion enhances activity.</text>
</comment>
<dbReference type="InterPro" id="IPR052030">
    <property type="entry name" value="Peptidase_M20/M20A_hydrolases"/>
</dbReference>
<dbReference type="InterPro" id="IPR002933">
    <property type="entry name" value="Peptidase_M20"/>
</dbReference>
<dbReference type="EMBL" id="DYWV01000125">
    <property type="protein sequence ID" value="HJF40021.1"/>
    <property type="molecule type" value="Genomic_DNA"/>
</dbReference>
<feature type="binding site" evidence="1">
    <location>
        <position position="184"/>
    </location>
    <ligand>
        <name>Mn(2+)</name>
        <dbReference type="ChEBI" id="CHEBI:29035"/>
        <label>2</label>
    </ligand>
</feature>
<evidence type="ECO:0000256" key="1">
    <source>
        <dbReference type="PIRSR" id="PIRSR005962-1"/>
    </source>
</evidence>
<dbReference type="InterPro" id="IPR011650">
    <property type="entry name" value="Peptidase_M20_dimer"/>
</dbReference>
<keyword evidence="4" id="KW-0378">Hydrolase</keyword>
<feature type="domain" description="Peptidase M20 dimerisation" evidence="2">
    <location>
        <begin position="233"/>
        <end position="306"/>
    </location>
</feature>
<protein>
    <submittedName>
        <fullName evidence="4">Amidohydrolase</fullName>
    </submittedName>
</protein>
<evidence type="ECO:0000259" key="2">
    <source>
        <dbReference type="Pfam" id="PF07687"/>
    </source>
</evidence>
<dbReference type="InterPro" id="IPR036264">
    <property type="entry name" value="Bact_exopeptidase_dim_dom"/>
</dbReference>
<dbReference type="RefSeq" id="WP_087255463.1">
    <property type="nucleotide sequence ID" value="NZ_CAJFOD010000092.1"/>
</dbReference>
<dbReference type="SUPFAM" id="SSF53187">
    <property type="entry name" value="Zn-dependent exopeptidases"/>
    <property type="match status" value="1"/>
</dbReference>
<dbReference type="PANTHER" id="PTHR30575">
    <property type="entry name" value="PEPTIDASE M20"/>
    <property type="match status" value="1"/>
</dbReference>
<dbReference type="Proteomes" id="UP000749320">
    <property type="component" value="Unassembled WGS sequence"/>
</dbReference>
<dbReference type="GO" id="GO:0016805">
    <property type="term" value="F:dipeptidase activity"/>
    <property type="evidence" value="ECO:0007669"/>
    <property type="project" value="TreeGrafter"/>
</dbReference>
<dbReference type="PANTHER" id="PTHR30575:SF3">
    <property type="entry name" value="PEPTIDASE M20 DIMERISATION DOMAIN-CONTAINING PROTEIN"/>
    <property type="match status" value="1"/>
</dbReference>
<dbReference type="GO" id="GO:0005737">
    <property type="term" value="C:cytoplasm"/>
    <property type="evidence" value="ECO:0007669"/>
    <property type="project" value="TreeGrafter"/>
</dbReference>
<dbReference type="SUPFAM" id="SSF55031">
    <property type="entry name" value="Bacterial exopeptidase dimerisation domain"/>
    <property type="match status" value="1"/>
</dbReference>
<dbReference type="Pfam" id="PF01546">
    <property type="entry name" value="Peptidase_M20"/>
    <property type="match status" value="1"/>
</dbReference>
<dbReference type="AlphaFoldDB" id="A0A1Y4QK31"/>
<feature type="binding site" evidence="1">
    <location>
        <position position="148"/>
    </location>
    <ligand>
        <name>Mn(2+)</name>
        <dbReference type="ChEBI" id="CHEBI:29035"/>
        <label>2</label>
    </ligand>
</feature>
<keyword evidence="1" id="KW-0464">Manganese</keyword>
<dbReference type="GO" id="GO:0071713">
    <property type="term" value="F:para-aminobenzoyl-glutamate hydrolase activity"/>
    <property type="evidence" value="ECO:0007669"/>
    <property type="project" value="TreeGrafter"/>
</dbReference>
<dbReference type="NCBIfam" id="TIGR01891">
    <property type="entry name" value="amidohydrolases"/>
    <property type="match status" value="1"/>
</dbReference>
<dbReference type="Gene3D" id="3.40.630.10">
    <property type="entry name" value="Zn peptidases"/>
    <property type="match status" value="2"/>
</dbReference>
<accession>A0A1Y4QK31</accession>
<organism evidence="4 5">
    <name type="scientific">Thomasclavelia spiroformis</name>
    <dbReference type="NCBI Taxonomy" id="29348"/>
    <lineage>
        <taxon>Bacteria</taxon>
        <taxon>Bacillati</taxon>
        <taxon>Bacillota</taxon>
        <taxon>Erysipelotrichia</taxon>
        <taxon>Erysipelotrichales</taxon>
        <taxon>Coprobacillaceae</taxon>
        <taxon>Thomasclavelia</taxon>
    </lineage>
</organism>
<evidence type="ECO:0000313" key="4">
    <source>
        <dbReference type="EMBL" id="OUQ05655.1"/>
    </source>
</evidence>
<gene>
    <name evidence="4" type="ORF">B5E91_04375</name>
    <name evidence="3" type="ORF">K8V91_03775</name>
</gene>
<dbReference type="GO" id="GO:0046872">
    <property type="term" value="F:metal ion binding"/>
    <property type="evidence" value="ECO:0007669"/>
    <property type="project" value="UniProtKB-KW"/>
</dbReference>
<reference evidence="4" key="2">
    <citation type="journal article" date="2018" name="BMC Genomics">
        <title>Whole genome sequencing and function prediction of 133 gut anaerobes isolated from chicken caecum in pure cultures.</title>
        <authorList>
            <person name="Medvecky M."/>
            <person name="Cejkova D."/>
            <person name="Polansky O."/>
            <person name="Karasova D."/>
            <person name="Kubasova T."/>
            <person name="Cizek A."/>
            <person name="Rychlik I."/>
        </authorList>
    </citation>
    <scope>NUCLEOTIDE SEQUENCE</scope>
    <source>
        <strain evidence="4">An149</strain>
    </source>
</reference>
<evidence type="ECO:0000313" key="5">
    <source>
        <dbReference type="Proteomes" id="UP000196258"/>
    </source>
</evidence>
<feature type="binding site" evidence="1">
    <location>
        <position position="150"/>
    </location>
    <ligand>
        <name>Mn(2+)</name>
        <dbReference type="ChEBI" id="CHEBI:29035"/>
        <label>2</label>
    </ligand>
</feature>
<dbReference type="Pfam" id="PF07687">
    <property type="entry name" value="M20_dimer"/>
    <property type="match status" value="1"/>
</dbReference>
<dbReference type="GO" id="GO:0046657">
    <property type="term" value="P:folic acid catabolic process"/>
    <property type="evidence" value="ECO:0007669"/>
    <property type="project" value="TreeGrafter"/>
</dbReference>
<comment type="caution">
    <text evidence="4">The sequence shown here is derived from an EMBL/GenBank/DDBJ whole genome shotgun (WGS) entry which is preliminary data.</text>
</comment>
<dbReference type="Proteomes" id="UP000196258">
    <property type="component" value="Unassembled WGS sequence"/>
</dbReference>
<dbReference type="InterPro" id="IPR017439">
    <property type="entry name" value="Amidohydrolase"/>
</dbReference>
<evidence type="ECO:0000313" key="3">
    <source>
        <dbReference type="EMBL" id="HJF40021.1"/>
    </source>
</evidence>
<keyword evidence="1" id="KW-0479">Metal-binding</keyword>
<sequence length="436" mass="48277">MYEKIKSLAKQYYPETVAIRRDLHKYPEQGWLEMRTASLVAKKLEKLGYQVLIGKEIMCEEYRMGVPDQEILESNYQRAISQGADPYYIKKVKDGFTAVAGILKNGSGPVVAIRFDMDALCIEEDDSINHNPGKFGFISCNQGTMHACGHDGHVAIGLTVAKILSNIKDSIQGTIKLIFQPAEEGVRGAKSICKSGILKDVDYIFAGHIWQQEANEDYDIYLGMNETFATTKLDVIYHGVSSHAAGMPQFGKNALLSASSCVLNLHSIPRNSDGCTRINVGTISAGTSRNVVPETAKLEIEVRGATTELNNYMEVYARDVIRGAALMHDTIVEIKQMGKAYSLDCDKEMMDIINHVCSEHLKEIKVAPNYLSPLDGSDDFSYMMSTVQDHGGIGTYMKLTTNLCASPHNCAFDFDEKVLLTGTTVYSCIAYYLLHK</sequence>
<name>A0A1Y4QK31_9FIRM</name>
<dbReference type="EMBL" id="NFLB01000004">
    <property type="protein sequence ID" value="OUQ05655.1"/>
    <property type="molecule type" value="Genomic_DNA"/>
</dbReference>
<dbReference type="PIRSF" id="PIRSF005962">
    <property type="entry name" value="Pept_M20D_amidohydro"/>
    <property type="match status" value="1"/>
</dbReference>